<dbReference type="GeneID" id="54993591"/>
<dbReference type="KEGG" id="vg:54993591"/>
<reference evidence="2" key="1">
    <citation type="submission" date="2018-04" db="EMBL/GenBank/DDBJ databases">
        <authorList>
            <person name="Harrington T."/>
            <person name="Washburn E."/>
            <person name="Bricker J."/>
            <person name="McKinney A."/>
            <person name="Betsko A.J."/>
            <person name="Garlena R.A."/>
            <person name="Russell D.A."/>
            <person name="Pope W.A."/>
            <person name="Jacobs-Sera D."/>
            <person name="Hatfull G.F."/>
        </authorList>
    </citation>
    <scope>NUCLEOTIDE SEQUENCE [LARGE SCALE GENOMIC DNA]</scope>
</reference>
<dbReference type="RefSeq" id="YP_009803034.1">
    <property type="nucleotide sequence ID" value="NC_047990.1"/>
</dbReference>
<sequence length="55" mass="6345">MSGMPENPPEWYLSLADDSPEKIAIDRYIGMGDSLNSWGYMAPELKELYYDKKEV</sequence>
<dbReference type="Proteomes" id="UP000250774">
    <property type="component" value="Segment"/>
</dbReference>
<dbReference type="EMBL" id="MH271313">
    <property type="protein sequence ID" value="AWY06177.1"/>
    <property type="molecule type" value="Genomic_DNA"/>
</dbReference>
<keyword evidence="2" id="KW-1185">Reference proteome</keyword>
<organism evidence="1 2">
    <name type="scientific">Gordonia phage Suzy</name>
    <dbReference type="NCBI Taxonomy" id="2201430"/>
    <lineage>
        <taxon>Viruses</taxon>
        <taxon>Duplodnaviria</taxon>
        <taxon>Heunggongvirae</taxon>
        <taxon>Uroviricota</taxon>
        <taxon>Caudoviricetes</taxon>
        <taxon>Terapinvirus</taxon>
        <taxon>Terapinvirus suzy</taxon>
    </lineage>
</organism>
<name>A0A2Z4Q7W1_9CAUD</name>
<proteinExistence type="predicted"/>
<evidence type="ECO:0000313" key="1">
    <source>
        <dbReference type="EMBL" id="AWY06177.1"/>
    </source>
</evidence>
<protein>
    <submittedName>
        <fullName evidence="1">Uncharacterized protein</fullName>
    </submittedName>
</protein>
<accession>A0A2Z4Q7W1</accession>
<gene>
    <name evidence="1" type="primary">73</name>
    <name evidence="1" type="ORF">PBI_SUZY_73</name>
</gene>
<evidence type="ECO:0000313" key="2">
    <source>
        <dbReference type="Proteomes" id="UP000250774"/>
    </source>
</evidence>